<reference evidence="1 2" key="1">
    <citation type="submission" date="2012-02" db="EMBL/GenBank/DDBJ databases">
        <title>Complete genome sequence of Bifidobacterium catenulatum JCM 1194.</title>
        <authorList>
            <person name="Toh H."/>
            <person name="Oshima K."/>
            <person name="Morita H."/>
            <person name="Hattori M."/>
        </authorList>
    </citation>
    <scope>NUCLEOTIDE SEQUENCE [LARGE SCALE GENOMIC DNA]</scope>
    <source>
        <strain evidence="1 2">JCM 1194</strain>
    </source>
</reference>
<proteinExistence type="predicted"/>
<dbReference type="EMBL" id="AP012325">
    <property type="protein sequence ID" value="BAR01962.1"/>
    <property type="molecule type" value="Genomic_DNA"/>
</dbReference>
<evidence type="ECO:0000313" key="2">
    <source>
        <dbReference type="Proteomes" id="UP000035061"/>
    </source>
</evidence>
<evidence type="ECO:0000313" key="1">
    <source>
        <dbReference type="EMBL" id="BAR01962.1"/>
    </source>
</evidence>
<gene>
    <name evidence="1" type="ORF">BBCT_0994</name>
</gene>
<organism evidence="1 2">
    <name type="scientific">Bifidobacterium catenulatum DSM 16992 = JCM 1194 = LMG 11043</name>
    <dbReference type="NCBI Taxonomy" id="566552"/>
    <lineage>
        <taxon>Bacteria</taxon>
        <taxon>Bacillati</taxon>
        <taxon>Actinomycetota</taxon>
        <taxon>Actinomycetes</taxon>
        <taxon>Bifidobacteriales</taxon>
        <taxon>Bifidobacteriaceae</taxon>
        <taxon>Bifidobacterium</taxon>
    </lineage>
</organism>
<keyword evidence="2" id="KW-1185">Reference proteome</keyword>
<protein>
    <submittedName>
        <fullName evidence="1">Uncharacterized protein</fullName>
    </submittedName>
</protein>
<accession>A0ABM7EVH9</accession>
<dbReference type="Proteomes" id="UP000035061">
    <property type="component" value="Chromosome"/>
</dbReference>
<sequence length="69" mass="7871">MRSCVQPEPYGAGRPTQVVANMTRIGCMPVDNIGWLGTFTTQFLTGWHTRHKIPRGHVFLQKRDPRSAY</sequence>
<name>A0ABM7EVH9_9BIFI</name>